<organism evidence="2 3">
    <name type="scientific">Lithospermum erythrorhizon</name>
    <name type="common">Purple gromwell</name>
    <name type="synonym">Lithospermum officinale var. erythrorhizon</name>
    <dbReference type="NCBI Taxonomy" id="34254"/>
    <lineage>
        <taxon>Eukaryota</taxon>
        <taxon>Viridiplantae</taxon>
        <taxon>Streptophyta</taxon>
        <taxon>Embryophyta</taxon>
        <taxon>Tracheophyta</taxon>
        <taxon>Spermatophyta</taxon>
        <taxon>Magnoliopsida</taxon>
        <taxon>eudicotyledons</taxon>
        <taxon>Gunneridae</taxon>
        <taxon>Pentapetalae</taxon>
        <taxon>asterids</taxon>
        <taxon>lamiids</taxon>
        <taxon>Boraginales</taxon>
        <taxon>Boraginaceae</taxon>
        <taxon>Boraginoideae</taxon>
        <taxon>Lithospermeae</taxon>
        <taxon>Lithospermum</taxon>
    </lineage>
</organism>
<feature type="compositionally biased region" description="Acidic residues" evidence="1">
    <location>
        <begin position="69"/>
        <end position="83"/>
    </location>
</feature>
<feature type="region of interest" description="Disordered" evidence="1">
    <location>
        <begin position="59"/>
        <end position="113"/>
    </location>
</feature>
<dbReference type="EMBL" id="BAABME010000466">
    <property type="protein sequence ID" value="GAA0143015.1"/>
    <property type="molecule type" value="Genomic_DNA"/>
</dbReference>
<keyword evidence="3" id="KW-1185">Reference proteome</keyword>
<accession>A0AAV3NYF8</accession>
<sequence length="133" mass="15318">MPWFDEFLYGVTGDQPGCNVNDFLDEMQGNEYTMHMDGEICGNVESQTTHLNGMEFFYPNKGTTGEEMGPIEEESDSDDESEDNQILTDDSELPLMHDYERESEDDDMKGDCDDGPVMFNKHKLLQTLHWYPI</sequence>
<gene>
    <name evidence="2" type="ORF">LIER_03792</name>
</gene>
<evidence type="ECO:0000313" key="3">
    <source>
        <dbReference type="Proteomes" id="UP001454036"/>
    </source>
</evidence>
<dbReference type="AlphaFoldDB" id="A0AAV3NYF8"/>
<protein>
    <submittedName>
        <fullName evidence="2">Uncharacterized protein</fullName>
    </submittedName>
</protein>
<comment type="caution">
    <text evidence="2">The sequence shown here is derived from an EMBL/GenBank/DDBJ whole genome shotgun (WGS) entry which is preliminary data.</text>
</comment>
<dbReference type="Proteomes" id="UP001454036">
    <property type="component" value="Unassembled WGS sequence"/>
</dbReference>
<name>A0AAV3NYF8_LITER</name>
<reference evidence="2 3" key="1">
    <citation type="submission" date="2024-01" db="EMBL/GenBank/DDBJ databases">
        <title>The complete chloroplast genome sequence of Lithospermum erythrorhizon: insights into the phylogenetic relationship among Boraginaceae species and the maternal lineages of purple gromwells.</title>
        <authorList>
            <person name="Okada T."/>
            <person name="Watanabe K."/>
        </authorList>
    </citation>
    <scope>NUCLEOTIDE SEQUENCE [LARGE SCALE GENOMIC DNA]</scope>
</reference>
<evidence type="ECO:0000256" key="1">
    <source>
        <dbReference type="SAM" id="MobiDB-lite"/>
    </source>
</evidence>
<proteinExistence type="predicted"/>
<evidence type="ECO:0000313" key="2">
    <source>
        <dbReference type="EMBL" id="GAA0143015.1"/>
    </source>
</evidence>